<proteinExistence type="predicted"/>
<name>A0ABU7WHE9_9GAMM</name>
<comment type="caution">
    <text evidence="1">The sequence shown here is derived from an EMBL/GenBank/DDBJ whole genome shotgun (WGS) entry which is preliminary data.</text>
</comment>
<accession>A0ABU7WHE9</accession>
<organism evidence="1 2">
    <name type="scientific">Luteimonas flava</name>
    <dbReference type="NCBI Taxonomy" id="3115822"/>
    <lineage>
        <taxon>Bacteria</taxon>
        <taxon>Pseudomonadati</taxon>
        <taxon>Pseudomonadota</taxon>
        <taxon>Gammaproteobacteria</taxon>
        <taxon>Lysobacterales</taxon>
        <taxon>Lysobacteraceae</taxon>
        <taxon>Luteimonas</taxon>
    </lineage>
</organism>
<dbReference type="EMBL" id="JAZHBM010000003">
    <property type="protein sequence ID" value="MEF3083381.1"/>
    <property type="molecule type" value="Genomic_DNA"/>
</dbReference>
<reference evidence="1 2" key="1">
    <citation type="submission" date="2024-01" db="EMBL/GenBank/DDBJ databases">
        <title>Novel species of the genus Luteimonas isolated from rivers.</title>
        <authorList>
            <person name="Lu H."/>
        </authorList>
    </citation>
    <scope>NUCLEOTIDE SEQUENCE [LARGE SCALE GENOMIC DNA]</scope>
    <source>
        <strain evidence="1 2">SMYT11W</strain>
    </source>
</reference>
<keyword evidence="2" id="KW-1185">Reference proteome</keyword>
<sequence>MARPDNALAFTVTAQPRRTMHIVVAELKAHVRRQKAMGRRELAWSVNVGGLDDETLDDALAAMARAGCNGAWERECGFVAHYTLTW</sequence>
<protein>
    <submittedName>
        <fullName evidence="1">Uncharacterized protein</fullName>
    </submittedName>
</protein>
<evidence type="ECO:0000313" key="2">
    <source>
        <dbReference type="Proteomes" id="UP001358324"/>
    </source>
</evidence>
<evidence type="ECO:0000313" key="1">
    <source>
        <dbReference type="EMBL" id="MEF3083381.1"/>
    </source>
</evidence>
<dbReference type="RefSeq" id="WP_332079119.1">
    <property type="nucleotide sequence ID" value="NZ_JAZHBM010000003.1"/>
</dbReference>
<gene>
    <name evidence="1" type="ORF">V3391_14300</name>
</gene>
<dbReference type="Proteomes" id="UP001358324">
    <property type="component" value="Unassembled WGS sequence"/>
</dbReference>